<reference evidence="3 4" key="1">
    <citation type="submission" date="2017-08" db="EMBL/GenBank/DDBJ databases">
        <title>Halovibrio sewagensis sp. nov., isolated from wastewater of high salinity.</title>
        <authorList>
            <person name="Dong X."/>
            <person name="Zhang G."/>
        </authorList>
    </citation>
    <scope>NUCLEOTIDE SEQUENCE [LARGE SCALE GENOMIC DNA]</scope>
    <source>
        <strain evidence="3 4">YL5-2</strain>
    </source>
</reference>
<dbReference type="Proteomes" id="UP000218896">
    <property type="component" value="Unassembled WGS sequence"/>
</dbReference>
<evidence type="ECO:0000256" key="2">
    <source>
        <dbReference type="SAM" id="Phobius"/>
    </source>
</evidence>
<keyword evidence="2" id="KW-0472">Membrane</keyword>
<keyword evidence="2" id="KW-1133">Transmembrane helix</keyword>
<accession>A0A2A2F8Y3</accession>
<keyword evidence="4" id="KW-1185">Reference proteome</keyword>
<proteinExistence type="predicted"/>
<comment type="caution">
    <text evidence="3">The sequence shown here is derived from an EMBL/GenBank/DDBJ whole genome shotgun (WGS) entry which is preliminary data.</text>
</comment>
<feature type="transmembrane region" description="Helical" evidence="2">
    <location>
        <begin position="119"/>
        <end position="142"/>
    </location>
</feature>
<evidence type="ECO:0000313" key="4">
    <source>
        <dbReference type="Proteomes" id="UP000218896"/>
    </source>
</evidence>
<gene>
    <name evidence="3" type="ORF">CK501_02185</name>
</gene>
<protein>
    <submittedName>
        <fullName evidence="3">Uncharacterized protein</fullName>
    </submittedName>
</protein>
<feature type="transmembrane region" description="Helical" evidence="2">
    <location>
        <begin position="53"/>
        <end position="73"/>
    </location>
</feature>
<feature type="transmembrane region" description="Helical" evidence="2">
    <location>
        <begin position="21"/>
        <end position="41"/>
    </location>
</feature>
<dbReference type="OrthoDB" id="6182299at2"/>
<keyword evidence="2" id="KW-0812">Transmembrane</keyword>
<sequence>MNHLPDHRTNHETVNMMYGTYADVIFILFPFAVIALTRAWHGHPEATLTAPDLSIAAAILGGLALGKFVLGLITDHNLSQFRERIVFFLALTLLLVLGPAILMLLLITTSEEVPRMVVFVQPILLIVAISLYTTAISISNLLTHPDPVLFADEEADQGESDGERELELPGRSGESQKMSRDEA</sequence>
<dbReference type="RefSeq" id="WP_095616079.1">
    <property type="nucleotide sequence ID" value="NZ_NSKD01000001.1"/>
</dbReference>
<evidence type="ECO:0000256" key="1">
    <source>
        <dbReference type="SAM" id="MobiDB-lite"/>
    </source>
</evidence>
<feature type="transmembrane region" description="Helical" evidence="2">
    <location>
        <begin position="85"/>
        <end position="107"/>
    </location>
</feature>
<evidence type="ECO:0000313" key="3">
    <source>
        <dbReference type="EMBL" id="PAU81981.1"/>
    </source>
</evidence>
<feature type="region of interest" description="Disordered" evidence="1">
    <location>
        <begin position="152"/>
        <end position="183"/>
    </location>
</feature>
<dbReference type="EMBL" id="NSKD01000001">
    <property type="protein sequence ID" value="PAU81981.1"/>
    <property type="molecule type" value="Genomic_DNA"/>
</dbReference>
<dbReference type="AlphaFoldDB" id="A0A2A2F8Y3"/>
<name>A0A2A2F8Y3_9GAMM</name>
<organism evidence="3 4">
    <name type="scientific">Halovibrio salipaludis</name>
    <dbReference type="NCBI Taxonomy" id="2032626"/>
    <lineage>
        <taxon>Bacteria</taxon>
        <taxon>Pseudomonadati</taxon>
        <taxon>Pseudomonadota</taxon>
        <taxon>Gammaproteobacteria</taxon>
        <taxon>Oceanospirillales</taxon>
        <taxon>Halomonadaceae</taxon>
        <taxon>Halovibrio</taxon>
    </lineage>
</organism>